<comment type="subcellular location">
    <subcellularLocation>
        <location evidence="10">Secreted</location>
    </subcellularLocation>
</comment>
<dbReference type="InterPro" id="IPR017943">
    <property type="entry name" value="Bactericidal_perm-incr_a/b_dom"/>
</dbReference>
<dbReference type="Proteomes" id="UP000796761">
    <property type="component" value="Unassembled WGS sequence"/>
</dbReference>
<keyword evidence="10" id="KW-0964">Secreted</keyword>
<comment type="subunit">
    <text evidence="9 10">Monomer. Homodimer; disulfide-linked.</text>
</comment>
<reference evidence="13" key="1">
    <citation type="submission" date="2019-04" db="EMBL/GenBank/DDBJ databases">
        <title>Genome assembly of Zosterops borbonicus 15179.</title>
        <authorList>
            <person name="Leroy T."/>
            <person name="Anselmetti Y."/>
            <person name="Tilak M.-K."/>
            <person name="Nabholz B."/>
        </authorList>
    </citation>
    <scope>NUCLEOTIDE SEQUENCE</scope>
    <source>
        <strain evidence="13">HGM_15179</strain>
        <tissue evidence="13">Muscle</tissue>
    </source>
</reference>
<dbReference type="InterPro" id="IPR036638">
    <property type="entry name" value="HLH_DNA-bd_sf"/>
</dbReference>
<dbReference type="EMBL" id="SWJQ01000138">
    <property type="protein sequence ID" value="TRZ20820.1"/>
    <property type="molecule type" value="Genomic_DNA"/>
</dbReference>
<dbReference type="InterPro" id="IPR011598">
    <property type="entry name" value="bHLH_dom"/>
</dbReference>
<comment type="domain">
    <text evidence="10">The N-terminal region may be exposed to the interior of the granule, whereas the C-terminal portion may be embedded in the membrane. During phagocytosis and degranulation, proteases may be released and activated and cleave BPI at the junction of the N- and C-terminal portions of the molecule, providing controlled release of the N-terminal antibacterial fragment when bacteria are ingested.</text>
</comment>
<feature type="domain" description="BHLH" evidence="12">
    <location>
        <begin position="36"/>
        <end position="88"/>
    </location>
</feature>
<dbReference type="SMART" id="SM00329">
    <property type="entry name" value="BPI2"/>
    <property type="match status" value="1"/>
</dbReference>
<evidence type="ECO:0000313" key="13">
    <source>
        <dbReference type="EMBL" id="TRZ20820.1"/>
    </source>
</evidence>
<keyword evidence="4 10" id="KW-0399">Innate immunity</keyword>
<dbReference type="SMART" id="SM00353">
    <property type="entry name" value="HLH"/>
    <property type="match status" value="1"/>
</dbReference>
<dbReference type="GO" id="GO:0005615">
    <property type="term" value="C:extracellular space"/>
    <property type="evidence" value="ECO:0007669"/>
    <property type="project" value="UniProtKB-UniRule"/>
</dbReference>
<keyword evidence="5 10" id="KW-0391">Immunity</keyword>
<evidence type="ECO:0000256" key="2">
    <source>
        <dbReference type="ARBA" id="ARBA00017827"/>
    </source>
</evidence>
<proteinExistence type="inferred from homology"/>
<dbReference type="CDD" id="cd19691">
    <property type="entry name" value="bHLH_dnHLH_ID1"/>
    <property type="match status" value="1"/>
</dbReference>
<evidence type="ECO:0000313" key="14">
    <source>
        <dbReference type="Proteomes" id="UP000796761"/>
    </source>
</evidence>
<comment type="domain">
    <text evidence="10">The N- and C-terminal barrels adopt an identical fold despite having only 13% of conserved residues.</text>
</comment>
<dbReference type="Gene3D" id="3.15.20.10">
    <property type="entry name" value="Bactericidal permeability-increasing protein, domain 2"/>
    <property type="match status" value="1"/>
</dbReference>
<sequence>MKVAAVASSPLPAGAGGPLKAVRPGEAARCGPGPGVSPVAAEQAAAALLYDMKGCYSRLRALVPTLPRHRRVSKVELLQHVIDYIWDLQLELQCGPPRPAAAGDSPEVSTPAAGPPDMSSAPASRSQDQPQGTVWLCLLLVLPVCVSATITSPSTNPGIRAWLNQRTLEFGRRFGLELLQSMLQKEHELNLTGSYNTPLLGTLTYAVPRIHIHELQMNESTLNFAEDVGVRLVVQRARIQLSADWAAQLGAIQDSGSVELRMQNVAMAAVLGVSEDGSGHPTVWSAGCDTHGTDLHMEFHRGYSWLYNLLAPLLQRTLRQQLNKQLCLVLQRGIDRLDTALKHMKVSTQLDTFAAIDHSLLGPPAFTEELGDIALKGEIFRVGTYQQRSSALPVTLPMAHEPMLLVAVTELVANSAAFTYFTAGALRRNLSSDMLPRQFPLQLRTKSMEVFSPELQERYPDQPMELHLWARQQPLLSCHPDALHGTLFSSAEAFVVLPNATRVPAFLLNIDANVTGKPTISRNRLGGTVRLTGLRVTQVASNVGPVEGFVLITTDLQYEP</sequence>
<dbReference type="SMART" id="SM00328">
    <property type="entry name" value="BPI1"/>
    <property type="match status" value="1"/>
</dbReference>
<name>A0A8K1GKV7_9PASS</name>
<dbReference type="PROSITE" id="PS50888">
    <property type="entry name" value="BHLH"/>
    <property type="match status" value="1"/>
</dbReference>
<keyword evidence="6 10" id="KW-0044">Antibiotic</keyword>
<evidence type="ECO:0000256" key="6">
    <source>
        <dbReference type="ARBA" id="ARBA00023022"/>
    </source>
</evidence>
<keyword evidence="10" id="KW-0732">Signal</keyword>
<comment type="similarity">
    <text evidence="1">Belongs to the BPI/LBP/Plunc superfamily. BPI/LBP family.</text>
</comment>
<dbReference type="Pfam" id="PF02886">
    <property type="entry name" value="LBP_BPI_CETP_C"/>
    <property type="match status" value="1"/>
</dbReference>
<dbReference type="PANTHER" id="PTHR10504:SF84">
    <property type="entry name" value="BACTERICIDAL PERMEABILITY-INCREASING PROTEIN"/>
    <property type="match status" value="1"/>
</dbReference>
<evidence type="ECO:0000256" key="4">
    <source>
        <dbReference type="ARBA" id="ARBA00022588"/>
    </source>
</evidence>
<dbReference type="GO" id="GO:0046983">
    <property type="term" value="F:protein dimerization activity"/>
    <property type="evidence" value="ECO:0007669"/>
    <property type="project" value="InterPro"/>
</dbReference>
<dbReference type="SUPFAM" id="SSF55394">
    <property type="entry name" value="Bactericidal permeability-increasing protein, BPI"/>
    <property type="match status" value="2"/>
</dbReference>
<dbReference type="GO" id="GO:0001530">
    <property type="term" value="F:lipopolysaccharide binding"/>
    <property type="evidence" value="ECO:0007669"/>
    <property type="project" value="TreeGrafter"/>
</dbReference>
<protein>
    <recommendedName>
        <fullName evidence="2 10">Bactericidal permeability-increasing protein</fullName>
        <shortName evidence="10">BPI</shortName>
    </recommendedName>
</protein>
<comment type="caution">
    <text evidence="13">The sequence shown here is derived from an EMBL/GenBank/DDBJ whole genome shotgun (WGS) entry which is preliminary data.</text>
</comment>
<dbReference type="Gene3D" id="4.10.280.10">
    <property type="entry name" value="Helix-loop-helix DNA-binding domain"/>
    <property type="match status" value="1"/>
</dbReference>
<keyword evidence="14" id="KW-1185">Reference proteome</keyword>
<evidence type="ECO:0000256" key="9">
    <source>
        <dbReference type="ARBA" id="ARBA00025943"/>
    </source>
</evidence>
<evidence type="ECO:0000256" key="10">
    <source>
        <dbReference type="RuleBase" id="RU369039"/>
    </source>
</evidence>
<evidence type="ECO:0000256" key="11">
    <source>
        <dbReference type="SAM" id="MobiDB-lite"/>
    </source>
</evidence>
<keyword evidence="8 10" id="KW-0325">Glycoprotein</keyword>
<dbReference type="Pfam" id="PF00010">
    <property type="entry name" value="HLH"/>
    <property type="match status" value="1"/>
</dbReference>
<evidence type="ECO:0000259" key="12">
    <source>
        <dbReference type="PROSITE" id="PS50888"/>
    </source>
</evidence>
<dbReference type="AlphaFoldDB" id="A0A8K1GKV7"/>
<dbReference type="InterPro" id="IPR001124">
    <property type="entry name" value="Lipid-bd_serum_glycop_C"/>
</dbReference>
<accession>A0A8K1GKV7</accession>
<evidence type="ECO:0000256" key="8">
    <source>
        <dbReference type="ARBA" id="ARBA00023180"/>
    </source>
</evidence>
<feature type="region of interest" description="Disordered" evidence="11">
    <location>
        <begin position="97"/>
        <end position="127"/>
    </location>
</feature>
<dbReference type="SUPFAM" id="SSF47459">
    <property type="entry name" value="HLH, helix-loop-helix DNA-binding domain"/>
    <property type="match status" value="1"/>
</dbReference>
<evidence type="ECO:0000256" key="1">
    <source>
        <dbReference type="ARBA" id="ARBA00007292"/>
    </source>
</evidence>
<gene>
    <name evidence="13" type="ORF">HGM15179_006298</name>
</gene>
<dbReference type="GO" id="GO:0031663">
    <property type="term" value="P:lipopolysaccharide-mediated signaling pathway"/>
    <property type="evidence" value="ECO:0007669"/>
    <property type="project" value="TreeGrafter"/>
</dbReference>
<evidence type="ECO:0000256" key="3">
    <source>
        <dbReference type="ARBA" id="ARBA00022529"/>
    </source>
</evidence>
<organism evidence="13 14">
    <name type="scientific">Zosterops borbonicus</name>
    <dbReference type="NCBI Taxonomy" id="364589"/>
    <lineage>
        <taxon>Eukaryota</taxon>
        <taxon>Metazoa</taxon>
        <taxon>Chordata</taxon>
        <taxon>Craniata</taxon>
        <taxon>Vertebrata</taxon>
        <taxon>Euteleostomi</taxon>
        <taxon>Archelosauria</taxon>
        <taxon>Archosauria</taxon>
        <taxon>Dinosauria</taxon>
        <taxon>Saurischia</taxon>
        <taxon>Theropoda</taxon>
        <taxon>Coelurosauria</taxon>
        <taxon>Aves</taxon>
        <taxon>Neognathae</taxon>
        <taxon>Neoaves</taxon>
        <taxon>Telluraves</taxon>
        <taxon>Australaves</taxon>
        <taxon>Passeriformes</taxon>
        <taxon>Sylvioidea</taxon>
        <taxon>Zosteropidae</taxon>
        <taxon>Zosterops</taxon>
    </lineage>
</organism>
<evidence type="ECO:0000256" key="7">
    <source>
        <dbReference type="ARBA" id="ARBA00023157"/>
    </source>
</evidence>
<keyword evidence="3 10" id="KW-0929">Antimicrobial</keyword>
<dbReference type="Pfam" id="PF01273">
    <property type="entry name" value="LBP_BPI_CETP"/>
    <property type="match status" value="1"/>
</dbReference>
<dbReference type="InterPro" id="IPR017942">
    <property type="entry name" value="Lipid-bd_serum_glycop_N"/>
</dbReference>
<dbReference type="PANTHER" id="PTHR10504">
    <property type="entry name" value="BACTERICIDAL PERMEABILITY-INCREASING BPI PROTEIN-RELATED"/>
    <property type="match status" value="1"/>
</dbReference>
<dbReference type="Gene3D" id="3.15.10.10">
    <property type="entry name" value="Bactericidal permeability-increasing protein, domain 1"/>
    <property type="match status" value="1"/>
</dbReference>
<dbReference type="FunFam" id="3.15.10.10:FF:000001">
    <property type="entry name" value="phospholipid transfer protein-like"/>
    <property type="match status" value="1"/>
</dbReference>
<dbReference type="GO" id="GO:0050829">
    <property type="term" value="P:defense response to Gram-negative bacterium"/>
    <property type="evidence" value="ECO:0007669"/>
    <property type="project" value="UniProtKB-UniRule"/>
</dbReference>
<dbReference type="InterPro" id="IPR032942">
    <property type="entry name" value="BPI/LBP/Plunc"/>
</dbReference>
<dbReference type="GO" id="GO:0045087">
    <property type="term" value="P:innate immune response"/>
    <property type="evidence" value="ECO:0007669"/>
    <property type="project" value="UniProtKB-UniRule"/>
</dbReference>
<dbReference type="OrthoDB" id="10255543at2759"/>
<comment type="function">
    <text evidence="10">The cytotoxic action of BPI is limited to many species of Gram-negative bacteria; this specificity may be explained by a strong affinity of the very basic N-terminal half for the negatively charged lipopolysaccharides that are unique to the Gram-negative bacterial outer envelope.</text>
</comment>
<evidence type="ECO:0000256" key="5">
    <source>
        <dbReference type="ARBA" id="ARBA00022859"/>
    </source>
</evidence>
<keyword evidence="7 10" id="KW-1015">Disulfide bond</keyword>